<dbReference type="AlphaFoldDB" id="A0A521ALG1"/>
<name>A0A521ALG1_9SPHI</name>
<evidence type="ECO:0000256" key="4">
    <source>
        <dbReference type="ARBA" id="ARBA00023163"/>
    </source>
</evidence>
<evidence type="ECO:0000259" key="5">
    <source>
        <dbReference type="PROSITE" id="PS50937"/>
    </source>
</evidence>
<protein>
    <submittedName>
        <fullName evidence="6">B12 binding domain-containing protein</fullName>
    </submittedName>
</protein>
<dbReference type="Proteomes" id="UP000315971">
    <property type="component" value="Unassembled WGS sequence"/>
</dbReference>
<dbReference type="SUPFAM" id="SSF46955">
    <property type="entry name" value="Putative DNA-binding domain"/>
    <property type="match status" value="1"/>
</dbReference>
<evidence type="ECO:0000256" key="1">
    <source>
        <dbReference type="ARBA" id="ARBA00022491"/>
    </source>
</evidence>
<dbReference type="PANTHER" id="PTHR30204:SF69">
    <property type="entry name" value="MERR-FAMILY TRANSCRIPTIONAL REGULATOR"/>
    <property type="match status" value="1"/>
</dbReference>
<reference evidence="6 7" key="1">
    <citation type="submission" date="2017-05" db="EMBL/GenBank/DDBJ databases">
        <authorList>
            <person name="Varghese N."/>
            <person name="Submissions S."/>
        </authorList>
    </citation>
    <scope>NUCLEOTIDE SEQUENCE [LARGE SCALE GENOMIC DNA]</scope>
    <source>
        <strain evidence="6 7">DSM 21342</strain>
    </source>
</reference>
<dbReference type="InterPro" id="IPR036594">
    <property type="entry name" value="Meth_synthase_dom"/>
</dbReference>
<dbReference type="Gene3D" id="1.10.1660.10">
    <property type="match status" value="1"/>
</dbReference>
<keyword evidence="2" id="KW-0805">Transcription regulation</keyword>
<dbReference type="GO" id="GO:0003700">
    <property type="term" value="F:DNA-binding transcription factor activity"/>
    <property type="evidence" value="ECO:0007669"/>
    <property type="project" value="InterPro"/>
</dbReference>
<dbReference type="OrthoDB" id="9800334at2"/>
<sequence length="304" mass="35101">MKKFSISDIECLTNIKAHTIRVWEQRYCLITPKRTETNIRYYDDQDLRKFLNISLLLDSGLRISEIAKMSNKEISSRILKLSECEVNGCSCTINSLCNAMLALDELMFNQTMENSITSLSIEQTMLDVIYPFLHKVGMMWQVGTINPAHEHFITHLIKQRLIAAIHSIETVSSKVARKYMLFLPEGETHEISLLFANYLIKSRGHHVLYLGQNLPLDDLEEVASFYDPDYIITFLISSTHFTCPNQLVQKMLETLPRWTLLVSGSLVLNNTIEPHERLKVVRHVPELIDFITNDTEVNNLYFTC</sequence>
<organism evidence="6 7">
    <name type="scientific">Solitalea koreensis</name>
    <dbReference type="NCBI Taxonomy" id="543615"/>
    <lineage>
        <taxon>Bacteria</taxon>
        <taxon>Pseudomonadati</taxon>
        <taxon>Bacteroidota</taxon>
        <taxon>Sphingobacteriia</taxon>
        <taxon>Sphingobacteriales</taxon>
        <taxon>Sphingobacteriaceae</taxon>
        <taxon>Solitalea</taxon>
    </lineage>
</organism>
<dbReference type="PANTHER" id="PTHR30204">
    <property type="entry name" value="REDOX-CYCLING DRUG-SENSING TRANSCRIPTIONAL ACTIVATOR SOXR"/>
    <property type="match status" value="1"/>
</dbReference>
<keyword evidence="4" id="KW-0804">Transcription</keyword>
<dbReference type="PROSITE" id="PS50937">
    <property type="entry name" value="HTH_MERR_2"/>
    <property type="match status" value="1"/>
</dbReference>
<dbReference type="GO" id="GO:0003677">
    <property type="term" value="F:DNA binding"/>
    <property type="evidence" value="ECO:0007669"/>
    <property type="project" value="UniProtKB-KW"/>
</dbReference>
<dbReference type="InterPro" id="IPR003759">
    <property type="entry name" value="Cbl-bd_cap"/>
</dbReference>
<dbReference type="SUPFAM" id="SSF52242">
    <property type="entry name" value="Cobalamin (vitamin B12)-binding domain"/>
    <property type="match status" value="1"/>
</dbReference>
<evidence type="ECO:0000313" key="7">
    <source>
        <dbReference type="Proteomes" id="UP000315971"/>
    </source>
</evidence>
<evidence type="ECO:0000256" key="3">
    <source>
        <dbReference type="ARBA" id="ARBA00023125"/>
    </source>
</evidence>
<keyword evidence="1" id="KW-0678">Repressor</keyword>
<dbReference type="GO" id="GO:0031419">
    <property type="term" value="F:cobalamin binding"/>
    <property type="evidence" value="ECO:0007669"/>
    <property type="project" value="InterPro"/>
</dbReference>
<keyword evidence="7" id="KW-1185">Reference proteome</keyword>
<dbReference type="SMART" id="SM00422">
    <property type="entry name" value="HTH_MERR"/>
    <property type="match status" value="1"/>
</dbReference>
<dbReference type="InterPro" id="IPR036724">
    <property type="entry name" value="Cobalamin-bd_sf"/>
</dbReference>
<keyword evidence="3" id="KW-0238">DNA-binding</keyword>
<dbReference type="InterPro" id="IPR000551">
    <property type="entry name" value="MerR-type_HTH_dom"/>
</dbReference>
<dbReference type="InterPro" id="IPR009061">
    <property type="entry name" value="DNA-bd_dom_put_sf"/>
</dbReference>
<evidence type="ECO:0000313" key="6">
    <source>
        <dbReference type="EMBL" id="SMO35646.1"/>
    </source>
</evidence>
<dbReference type="Gene3D" id="3.40.50.280">
    <property type="entry name" value="Cobalamin-binding domain"/>
    <property type="match status" value="1"/>
</dbReference>
<dbReference type="Gene3D" id="1.10.1240.10">
    <property type="entry name" value="Methionine synthase domain"/>
    <property type="match status" value="1"/>
</dbReference>
<dbReference type="CDD" id="cd01104">
    <property type="entry name" value="HTH_MlrA-CarA"/>
    <property type="match status" value="1"/>
</dbReference>
<proteinExistence type="predicted"/>
<gene>
    <name evidence="6" type="ORF">SAMN06265350_101238</name>
</gene>
<dbReference type="Pfam" id="PF02607">
    <property type="entry name" value="B12-binding_2"/>
    <property type="match status" value="1"/>
</dbReference>
<feature type="domain" description="HTH merR-type" evidence="5">
    <location>
        <begin position="3"/>
        <end position="72"/>
    </location>
</feature>
<dbReference type="EMBL" id="FXSZ01000001">
    <property type="protein sequence ID" value="SMO35646.1"/>
    <property type="molecule type" value="Genomic_DNA"/>
</dbReference>
<dbReference type="InterPro" id="IPR047057">
    <property type="entry name" value="MerR_fam"/>
</dbReference>
<dbReference type="RefSeq" id="WP_142600759.1">
    <property type="nucleotide sequence ID" value="NZ_FXSZ01000001.1"/>
</dbReference>
<accession>A0A521ALG1</accession>
<evidence type="ECO:0000256" key="2">
    <source>
        <dbReference type="ARBA" id="ARBA00023015"/>
    </source>
</evidence>
<dbReference type="Pfam" id="PF13411">
    <property type="entry name" value="MerR_1"/>
    <property type="match status" value="1"/>
</dbReference>
<dbReference type="GO" id="GO:0046872">
    <property type="term" value="F:metal ion binding"/>
    <property type="evidence" value="ECO:0007669"/>
    <property type="project" value="InterPro"/>
</dbReference>